<dbReference type="RefSeq" id="WP_327599702.1">
    <property type="nucleotide sequence ID" value="NZ_JAYXHS010000002.1"/>
</dbReference>
<keyword evidence="1" id="KW-1133">Transmembrane helix</keyword>
<evidence type="ECO:0000256" key="1">
    <source>
        <dbReference type="SAM" id="Phobius"/>
    </source>
</evidence>
<dbReference type="Pfam" id="PF07589">
    <property type="entry name" value="PEP-CTERM"/>
    <property type="match status" value="1"/>
</dbReference>
<reference evidence="4 5" key="1">
    <citation type="submission" date="2024-01" db="EMBL/GenBank/DDBJ databases">
        <title>Uliginosibacterium soil sp. nov.</title>
        <authorList>
            <person name="Lv Y."/>
        </authorList>
    </citation>
    <scope>NUCLEOTIDE SEQUENCE [LARGE SCALE GENOMIC DNA]</scope>
    <source>
        <strain evidence="4 5">H3</strain>
    </source>
</reference>
<comment type="caution">
    <text evidence="4">The sequence shown here is derived from an EMBL/GenBank/DDBJ whole genome shotgun (WGS) entry which is preliminary data.</text>
</comment>
<feature type="domain" description="Ice-binding protein C-terminal" evidence="3">
    <location>
        <begin position="170"/>
        <end position="196"/>
    </location>
</feature>
<dbReference type="InterPro" id="IPR013424">
    <property type="entry name" value="Ice-binding_C"/>
</dbReference>
<dbReference type="EMBL" id="JAYXHS010000002">
    <property type="protein sequence ID" value="MEC5386743.1"/>
    <property type="molecule type" value="Genomic_DNA"/>
</dbReference>
<sequence>MKFLPIAALALFAASPAFAGTSFLIDFEKNWDYGTAVDNTYSALGVEFVNVLGLSNDADFTYFTNAPSPLGTASAATFDAPGYSNAYLNVAGGVDGALSFYYSSPDAVVGAIKAYSGLNGTGTLLGTIDLTANTNDYSNWTAATFAFAGTAQSFDLTGSANLVGFDNIAAVPEASTYAMLLAGLGLMGLVARRSRR</sequence>
<dbReference type="NCBIfam" id="TIGR02595">
    <property type="entry name" value="PEP_CTERM"/>
    <property type="match status" value="1"/>
</dbReference>
<feature type="chain" id="PRO_5046197575" evidence="2">
    <location>
        <begin position="20"/>
        <end position="196"/>
    </location>
</feature>
<evidence type="ECO:0000259" key="3">
    <source>
        <dbReference type="Pfam" id="PF07589"/>
    </source>
</evidence>
<evidence type="ECO:0000256" key="2">
    <source>
        <dbReference type="SAM" id="SignalP"/>
    </source>
</evidence>
<dbReference type="Proteomes" id="UP001331561">
    <property type="component" value="Unassembled WGS sequence"/>
</dbReference>
<protein>
    <submittedName>
        <fullName evidence="4">PEP-CTERM sorting domain-containing protein</fullName>
    </submittedName>
</protein>
<keyword evidence="5" id="KW-1185">Reference proteome</keyword>
<feature type="transmembrane region" description="Helical" evidence="1">
    <location>
        <begin position="174"/>
        <end position="191"/>
    </location>
</feature>
<feature type="signal peptide" evidence="2">
    <location>
        <begin position="1"/>
        <end position="19"/>
    </location>
</feature>
<name>A0ABU6K6T3_9RHOO</name>
<keyword evidence="2" id="KW-0732">Signal</keyword>
<proteinExistence type="predicted"/>
<gene>
    <name evidence="4" type="ORF">VVD49_13495</name>
</gene>
<keyword evidence="1" id="KW-0472">Membrane</keyword>
<evidence type="ECO:0000313" key="4">
    <source>
        <dbReference type="EMBL" id="MEC5386743.1"/>
    </source>
</evidence>
<accession>A0ABU6K6T3</accession>
<keyword evidence="1" id="KW-0812">Transmembrane</keyword>
<organism evidence="4 5">
    <name type="scientific">Uliginosibacterium silvisoli</name>
    <dbReference type="NCBI Taxonomy" id="3114758"/>
    <lineage>
        <taxon>Bacteria</taxon>
        <taxon>Pseudomonadati</taxon>
        <taxon>Pseudomonadota</taxon>
        <taxon>Betaproteobacteria</taxon>
        <taxon>Rhodocyclales</taxon>
        <taxon>Zoogloeaceae</taxon>
        <taxon>Uliginosibacterium</taxon>
    </lineage>
</organism>
<evidence type="ECO:0000313" key="5">
    <source>
        <dbReference type="Proteomes" id="UP001331561"/>
    </source>
</evidence>